<gene>
    <name evidence="1" type="ORF">ACFP3R_03020</name>
</gene>
<dbReference type="RefSeq" id="WP_380632473.1">
    <property type="nucleotide sequence ID" value="NZ_JBHSQO010000002.1"/>
</dbReference>
<dbReference type="EMBL" id="JBHSQO010000002">
    <property type="protein sequence ID" value="MFC6088231.1"/>
    <property type="molecule type" value="Genomic_DNA"/>
</dbReference>
<comment type="caution">
    <text evidence="1">The sequence shown here is derived from an EMBL/GenBank/DDBJ whole genome shotgun (WGS) entry which is preliminary data.</text>
</comment>
<proteinExistence type="predicted"/>
<evidence type="ECO:0000313" key="1">
    <source>
        <dbReference type="EMBL" id="MFC6088231.1"/>
    </source>
</evidence>
<evidence type="ECO:0000313" key="2">
    <source>
        <dbReference type="Proteomes" id="UP001596220"/>
    </source>
</evidence>
<name>A0ABW1NYE2_9PSEU</name>
<keyword evidence="2" id="KW-1185">Reference proteome</keyword>
<organism evidence="1 2">
    <name type="scientific">Saccharothrix lopnurensis</name>
    <dbReference type="NCBI Taxonomy" id="1670621"/>
    <lineage>
        <taxon>Bacteria</taxon>
        <taxon>Bacillati</taxon>
        <taxon>Actinomycetota</taxon>
        <taxon>Actinomycetes</taxon>
        <taxon>Pseudonocardiales</taxon>
        <taxon>Pseudonocardiaceae</taxon>
        <taxon>Saccharothrix</taxon>
    </lineage>
</organism>
<reference evidence="2" key="1">
    <citation type="journal article" date="2019" name="Int. J. Syst. Evol. Microbiol.">
        <title>The Global Catalogue of Microorganisms (GCM) 10K type strain sequencing project: providing services to taxonomists for standard genome sequencing and annotation.</title>
        <authorList>
            <consortium name="The Broad Institute Genomics Platform"/>
            <consortium name="The Broad Institute Genome Sequencing Center for Infectious Disease"/>
            <person name="Wu L."/>
            <person name="Ma J."/>
        </authorList>
    </citation>
    <scope>NUCLEOTIDE SEQUENCE [LARGE SCALE GENOMIC DNA]</scope>
    <source>
        <strain evidence="2">CGMCC 4.7246</strain>
    </source>
</reference>
<protein>
    <submittedName>
        <fullName evidence="1">Bifunctional DNA primase/polymerase</fullName>
    </submittedName>
</protein>
<sequence length="189" mass="20280">MPKATQEITDPMTAALAYAEMGWPVIPGAVWRNGKFVDPASGEPADKIVLRPIDTATADLDVVREWWSAPGLHAPTVLAVTGPTLGVVTVHESLVEAVVDHRWFATRPTPVLAIPGMPMAYFFVKPPCPLALVRDEVRVMAEGTTLPLPPASIGETRAVWLVTPEEAGNVLLLADEFDELLRSVGRAAA</sequence>
<dbReference type="Proteomes" id="UP001596220">
    <property type="component" value="Unassembled WGS sequence"/>
</dbReference>
<accession>A0ABW1NYE2</accession>